<dbReference type="AlphaFoldDB" id="A0A0M6YF83"/>
<dbReference type="OrthoDB" id="2199357at2"/>
<dbReference type="Proteomes" id="UP000049222">
    <property type="component" value="Unassembled WGS sequence"/>
</dbReference>
<evidence type="ECO:0000313" key="2">
    <source>
        <dbReference type="Proteomes" id="UP000049222"/>
    </source>
</evidence>
<organism evidence="1 2">
    <name type="scientific">Jannaschia donghaensis</name>
    <dbReference type="NCBI Taxonomy" id="420998"/>
    <lineage>
        <taxon>Bacteria</taxon>
        <taxon>Pseudomonadati</taxon>
        <taxon>Pseudomonadota</taxon>
        <taxon>Alphaproteobacteria</taxon>
        <taxon>Rhodobacterales</taxon>
        <taxon>Roseobacteraceae</taxon>
        <taxon>Jannaschia</taxon>
    </lineage>
</organism>
<protein>
    <submittedName>
        <fullName evidence="1">Uncharacterized protein</fullName>
    </submittedName>
</protein>
<dbReference type="RefSeq" id="WP_144430532.1">
    <property type="nucleotide sequence ID" value="NZ_CXSU01000011.1"/>
</dbReference>
<dbReference type="STRING" id="420998.JDO7802_01029"/>
<proteinExistence type="predicted"/>
<dbReference type="EMBL" id="CXSU01000011">
    <property type="protein sequence ID" value="CTQ49021.1"/>
    <property type="molecule type" value="Genomic_DNA"/>
</dbReference>
<gene>
    <name evidence="1" type="ORF">JDO7802_01029</name>
</gene>
<evidence type="ECO:0000313" key="1">
    <source>
        <dbReference type="EMBL" id="CTQ49021.1"/>
    </source>
</evidence>
<keyword evidence="2" id="KW-1185">Reference proteome</keyword>
<name>A0A0M6YF83_9RHOB</name>
<reference evidence="1 2" key="1">
    <citation type="submission" date="2015-07" db="EMBL/GenBank/DDBJ databases">
        <authorList>
            <person name="Noorani M."/>
        </authorList>
    </citation>
    <scope>NUCLEOTIDE SEQUENCE [LARGE SCALE GENOMIC DNA]</scope>
    <source>
        <strain evidence="1 2">CECT 7802</strain>
    </source>
</reference>
<accession>A0A0M6YF83</accession>
<sequence>MTEINRGTPRNVSLVDYCDFVLSLADICCREKWRKDRHCWYLYRQSFYGLFDYLGPLARVIASEAALVEFEKKGLNCDMRDMGWGDQPRFDNGRAKGTFHLEHVYTGHMFRQDVEKLLHETDRARSLAEIVKQKYCVAWILKSEDKKLGRGDRGDSLESAFAYYRRCGVSLAERSRVNDALELAKVHQKGSGPA</sequence>